<evidence type="ECO:0000313" key="8">
    <source>
        <dbReference type="EMBL" id="QSX74499.1"/>
    </source>
</evidence>
<evidence type="ECO:0000313" key="9">
    <source>
        <dbReference type="Proteomes" id="UP000663400"/>
    </source>
</evidence>
<dbReference type="InterPro" id="IPR002771">
    <property type="entry name" value="Multi_antbiot-R_MarC"/>
</dbReference>
<dbReference type="PANTHER" id="PTHR33508">
    <property type="entry name" value="UPF0056 MEMBRANE PROTEIN YHCE"/>
    <property type="match status" value="1"/>
</dbReference>
<sequence length="180" mass="19053">MKILAPFHRATATMEPKAVRRMAIKVALISAGTLLIAGLIGSAMMQKWRITIPVMELTGGIVFLLVALKQVLEQYGDPAPPPDSEPRLMHLVFPVVVTPYGIAALIALMALSSDTARSTTLLAGVMAVMAINLVAMMFVRQVMRGVGPLLLQIFGAVLAVQQVALALQLVVVALKGMGVG</sequence>
<organism evidence="8 9">
    <name type="scientific">Lysobacter arenosi</name>
    <dbReference type="NCBI Taxonomy" id="2795387"/>
    <lineage>
        <taxon>Bacteria</taxon>
        <taxon>Pseudomonadati</taxon>
        <taxon>Pseudomonadota</taxon>
        <taxon>Gammaproteobacteria</taxon>
        <taxon>Lysobacterales</taxon>
        <taxon>Lysobacteraceae</taxon>
        <taxon>Lysobacter</taxon>
    </lineage>
</organism>
<feature type="transmembrane region" description="Helical" evidence="7">
    <location>
        <begin position="50"/>
        <end position="68"/>
    </location>
</feature>
<evidence type="ECO:0000256" key="1">
    <source>
        <dbReference type="ARBA" id="ARBA00004651"/>
    </source>
</evidence>
<dbReference type="PANTHER" id="PTHR33508:SF10">
    <property type="entry name" value="UPF0056 INNER MEMBRANE PROTEIN YHGN"/>
    <property type="match status" value="1"/>
</dbReference>
<evidence type="ECO:0000256" key="4">
    <source>
        <dbReference type="ARBA" id="ARBA00022692"/>
    </source>
</evidence>
<comment type="subcellular location">
    <subcellularLocation>
        <location evidence="1 7">Cell membrane</location>
        <topology evidence="1 7">Multi-pass membrane protein</topology>
    </subcellularLocation>
</comment>
<keyword evidence="3" id="KW-1003">Cell membrane</keyword>
<comment type="similarity">
    <text evidence="2 7">Belongs to the UPF0056 (MarC) family.</text>
</comment>
<name>A0ABX7R8W3_9GAMM</name>
<evidence type="ECO:0000256" key="2">
    <source>
        <dbReference type="ARBA" id="ARBA00009784"/>
    </source>
</evidence>
<feature type="transmembrane region" description="Helical" evidence="7">
    <location>
        <begin position="149"/>
        <end position="174"/>
    </location>
</feature>
<dbReference type="EMBL" id="CP071517">
    <property type="protein sequence ID" value="QSX74499.1"/>
    <property type="molecule type" value="Genomic_DNA"/>
</dbReference>
<evidence type="ECO:0000256" key="3">
    <source>
        <dbReference type="ARBA" id="ARBA00022475"/>
    </source>
</evidence>
<keyword evidence="6 7" id="KW-0472">Membrane</keyword>
<comment type="caution">
    <text evidence="7">Lacks conserved residue(s) required for the propagation of feature annotation.</text>
</comment>
<gene>
    <name evidence="8" type="ORF">HIV01_015150</name>
</gene>
<reference evidence="8 9" key="1">
    <citation type="submission" date="2021-02" db="EMBL/GenBank/DDBJ databases">
        <title>Lysobacter arenosi sp. nov., isolated from soil of gangwondo yeongwol, south Korea.</title>
        <authorList>
            <person name="Kim K.R."/>
            <person name="Kim K.H."/>
            <person name="Jeon C.O."/>
        </authorList>
    </citation>
    <scope>NUCLEOTIDE SEQUENCE [LARGE SCALE GENOMIC DNA]</scope>
    <source>
        <strain evidence="8 9">R7</strain>
    </source>
</reference>
<accession>A0ABX7R8W3</accession>
<keyword evidence="4 7" id="KW-0812">Transmembrane</keyword>
<proteinExistence type="inferred from homology"/>
<feature type="transmembrane region" description="Helical" evidence="7">
    <location>
        <begin position="22"/>
        <end position="43"/>
    </location>
</feature>
<keyword evidence="9" id="KW-1185">Reference proteome</keyword>
<protein>
    <recommendedName>
        <fullName evidence="7">UPF0056 membrane protein</fullName>
    </recommendedName>
</protein>
<dbReference type="Pfam" id="PF01914">
    <property type="entry name" value="MarC"/>
    <property type="match status" value="1"/>
</dbReference>
<keyword evidence="5 7" id="KW-1133">Transmembrane helix</keyword>
<feature type="transmembrane region" description="Helical" evidence="7">
    <location>
        <begin position="88"/>
        <end position="109"/>
    </location>
</feature>
<feature type="transmembrane region" description="Helical" evidence="7">
    <location>
        <begin position="121"/>
        <end position="143"/>
    </location>
</feature>
<dbReference type="Proteomes" id="UP000663400">
    <property type="component" value="Chromosome"/>
</dbReference>
<evidence type="ECO:0000256" key="5">
    <source>
        <dbReference type="ARBA" id="ARBA00022989"/>
    </source>
</evidence>
<evidence type="ECO:0000256" key="6">
    <source>
        <dbReference type="ARBA" id="ARBA00023136"/>
    </source>
</evidence>
<evidence type="ECO:0000256" key="7">
    <source>
        <dbReference type="RuleBase" id="RU362048"/>
    </source>
</evidence>